<dbReference type="AlphaFoldDB" id="A0A0V1JK16"/>
<protein>
    <submittedName>
        <fullName evidence="1">Uncharacterized protein</fullName>
    </submittedName>
</protein>
<proteinExistence type="predicted"/>
<dbReference type="Proteomes" id="UP000054826">
    <property type="component" value="Unassembled WGS sequence"/>
</dbReference>
<organism evidence="1 2">
    <name type="scientific">Trichinella pseudospiralis</name>
    <name type="common">Parasitic roundworm</name>
    <dbReference type="NCBI Taxonomy" id="6337"/>
    <lineage>
        <taxon>Eukaryota</taxon>
        <taxon>Metazoa</taxon>
        <taxon>Ecdysozoa</taxon>
        <taxon>Nematoda</taxon>
        <taxon>Enoplea</taxon>
        <taxon>Dorylaimia</taxon>
        <taxon>Trichinellida</taxon>
        <taxon>Trichinellidae</taxon>
        <taxon>Trichinella</taxon>
    </lineage>
</organism>
<evidence type="ECO:0000313" key="2">
    <source>
        <dbReference type="Proteomes" id="UP000054826"/>
    </source>
</evidence>
<dbReference type="EMBL" id="JYDV01000093">
    <property type="protein sequence ID" value="KRZ35279.1"/>
    <property type="molecule type" value="Genomic_DNA"/>
</dbReference>
<accession>A0A0V1JK16</accession>
<evidence type="ECO:0000313" key="1">
    <source>
        <dbReference type="EMBL" id="KRZ35279.1"/>
    </source>
</evidence>
<comment type="caution">
    <text evidence="1">The sequence shown here is derived from an EMBL/GenBank/DDBJ whole genome shotgun (WGS) entry which is preliminary data.</text>
</comment>
<sequence length="68" mass="8195">MMVWFYLFQFCEQFYYKIVMDVLKHVCESHELEKKNCCQWPKDLRDCNHAFKSAAALFGAMLLIKCHL</sequence>
<reference evidence="1 2" key="1">
    <citation type="submission" date="2015-01" db="EMBL/GenBank/DDBJ databases">
        <title>Evolution of Trichinella species and genotypes.</title>
        <authorList>
            <person name="Korhonen P.K."/>
            <person name="Edoardo P."/>
            <person name="Giuseppe L.R."/>
            <person name="Gasser R.B."/>
        </authorList>
    </citation>
    <scope>NUCLEOTIDE SEQUENCE [LARGE SCALE GENOMIC DNA]</scope>
    <source>
        <strain evidence="1">ISS176</strain>
    </source>
</reference>
<name>A0A0V1JK16_TRIPS</name>
<gene>
    <name evidence="1" type="ORF">T4C_3586</name>
</gene>